<keyword evidence="3 7" id="KW-1133">Transmembrane helix</keyword>
<comment type="similarity">
    <text evidence="6">Belongs to the GOT1 family.</text>
</comment>
<reference evidence="8" key="1">
    <citation type="submission" date="2023-03" db="EMBL/GenBank/DDBJ databases">
        <title>Mating type loci evolution in Malassezia.</title>
        <authorList>
            <person name="Coelho M.A."/>
        </authorList>
    </citation>
    <scope>NUCLEOTIDE SEQUENCE</scope>
    <source>
        <strain evidence="8">CBS 10434</strain>
    </source>
</reference>
<keyword evidence="5 7" id="KW-0472">Membrane</keyword>
<dbReference type="PANTHER" id="PTHR21493:SF9">
    <property type="entry name" value="GOLGI TRANSPORT PROTEIN 1-RELATED"/>
    <property type="match status" value="1"/>
</dbReference>
<feature type="transmembrane region" description="Helical" evidence="7">
    <location>
        <begin position="64"/>
        <end position="81"/>
    </location>
</feature>
<dbReference type="GO" id="GO:0000139">
    <property type="term" value="C:Golgi membrane"/>
    <property type="evidence" value="ECO:0007669"/>
    <property type="project" value="UniProtKB-SubCell"/>
</dbReference>
<evidence type="ECO:0000256" key="7">
    <source>
        <dbReference type="SAM" id="Phobius"/>
    </source>
</evidence>
<evidence type="ECO:0000313" key="9">
    <source>
        <dbReference type="Proteomes" id="UP001220961"/>
    </source>
</evidence>
<keyword evidence="9" id="KW-1185">Reference proteome</keyword>
<keyword evidence="2 7" id="KW-0812">Transmembrane</keyword>
<evidence type="ECO:0000256" key="3">
    <source>
        <dbReference type="ARBA" id="ARBA00022989"/>
    </source>
</evidence>
<dbReference type="EMBL" id="CP119909">
    <property type="protein sequence ID" value="WFD18826.1"/>
    <property type="molecule type" value="Genomic_DNA"/>
</dbReference>
<comment type="subcellular location">
    <subcellularLocation>
        <location evidence="1">Golgi apparatus membrane</location>
        <topology evidence="1">Multi-pass membrane protein</topology>
    </subcellularLocation>
</comment>
<dbReference type="Pfam" id="PF04178">
    <property type="entry name" value="Got1"/>
    <property type="match status" value="1"/>
</dbReference>
<proteinExistence type="inferred from homology"/>
<dbReference type="Proteomes" id="UP001220961">
    <property type="component" value="Chromosome 2"/>
</dbReference>
<dbReference type="PANTHER" id="PTHR21493">
    <property type="entry name" value="CGI-141-RELATED/LIPASE CONTAINING PROTEIN"/>
    <property type="match status" value="1"/>
</dbReference>
<feature type="transmembrane region" description="Helical" evidence="7">
    <location>
        <begin position="87"/>
        <end position="108"/>
    </location>
</feature>
<dbReference type="GO" id="GO:0005783">
    <property type="term" value="C:endoplasmic reticulum"/>
    <property type="evidence" value="ECO:0007669"/>
    <property type="project" value="TreeGrafter"/>
</dbReference>
<dbReference type="InterPro" id="IPR045176">
    <property type="entry name" value="Got1"/>
</dbReference>
<dbReference type="GO" id="GO:0042147">
    <property type="term" value="P:retrograde transport, endosome to Golgi"/>
    <property type="evidence" value="ECO:0007669"/>
    <property type="project" value="InterPro"/>
</dbReference>
<evidence type="ECO:0000256" key="2">
    <source>
        <dbReference type="ARBA" id="ARBA00022692"/>
    </source>
</evidence>
<protein>
    <submittedName>
        <fullName evidence="8">Golgi Transport</fullName>
    </submittedName>
</protein>
<dbReference type="GO" id="GO:0000137">
    <property type="term" value="C:Golgi cis cisterna"/>
    <property type="evidence" value="ECO:0007669"/>
    <property type="project" value="TreeGrafter"/>
</dbReference>
<dbReference type="GO" id="GO:0005829">
    <property type="term" value="C:cytosol"/>
    <property type="evidence" value="ECO:0007669"/>
    <property type="project" value="GOC"/>
</dbReference>
<organism evidence="8 9">
    <name type="scientific">Malassezia caprae</name>
    <dbReference type="NCBI Taxonomy" id="1381934"/>
    <lineage>
        <taxon>Eukaryota</taxon>
        <taxon>Fungi</taxon>
        <taxon>Dikarya</taxon>
        <taxon>Basidiomycota</taxon>
        <taxon>Ustilaginomycotina</taxon>
        <taxon>Malasseziomycetes</taxon>
        <taxon>Malasseziales</taxon>
        <taxon>Malasseziaceae</taxon>
        <taxon>Malassezia</taxon>
    </lineage>
</organism>
<name>A0AAF0E8U3_9BASI</name>
<accession>A0AAF0E8U3</accession>
<evidence type="ECO:0000313" key="8">
    <source>
        <dbReference type="EMBL" id="WFD18826.1"/>
    </source>
</evidence>
<feature type="transmembrane region" description="Helical" evidence="7">
    <location>
        <begin position="9"/>
        <end position="29"/>
    </location>
</feature>
<dbReference type="GO" id="GO:0030134">
    <property type="term" value="C:COPII-coated ER to Golgi transport vesicle"/>
    <property type="evidence" value="ECO:0007669"/>
    <property type="project" value="TreeGrafter"/>
</dbReference>
<dbReference type="AlphaFoldDB" id="A0AAF0E8U3"/>
<dbReference type="GO" id="GO:0006888">
    <property type="term" value="P:endoplasmic reticulum to Golgi vesicle-mediated transport"/>
    <property type="evidence" value="ECO:0007669"/>
    <property type="project" value="InterPro"/>
</dbReference>
<gene>
    <name evidence="8" type="primary">GOT1</name>
    <name evidence="8" type="ORF">MCAP1_001037</name>
</gene>
<dbReference type="InterPro" id="IPR007305">
    <property type="entry name" value="Vesicle_transpt_Got1/SFT2"/>
</dbReference>
<feature type="transmembrane region" description="Helical" evidence="7">
    <location>
        <begin position="35"/>
        <end position="52"/>
    </location>
</feature>
<evidence type="ECO:0000256" key="4">
    <source>
        <dbReference type="ARBA" id="ARBA00023034"/>
    </source>
</evidence>
<sequence length="138" mass="14935">MWLTDQQKIGVGLVSGGLLFLVLGIVLFFDATLLALGNVLFLAGIALLIGPQKTLLFFARPQKIRGTVCFFAGMVLVFVRWTVSGMIVELIGFLNLFGDFFPVILGFLRQVPLIGPLLSAPGVRQVMDQLAGARRSAV</sequence>
<evidence type="ECO:0000256" key="6">
    <source>
        <dbReference type="ARBA" id="ARBA00025799"/>
    </source>
</evidence>
<evidence type="ECO:0000256" key="5">
    <source>
        <dbReference type="ARBA" id="ARBA00023136"/>
    </source>
</evidence>
<keyword evidence="4" id="KW-0333">Golgi apparatus</keyword>
<evidence type="ECO:0000256" key="1">
    <source>
        <dbReference type="ARBA" id="ARBA00004653"/>
    </source>
</evidence>